<accession>A0ABR1USE8</accession>
<reference evidence="1 2" key="1">
    <citation type="submission" date="2023-01" db="EMBL/GenBank/DDBJ databases">
        <title>Analysis of 21 Apiospora genomes using comparative genomics revels a genus with tremendous synthesis potential of carbohydrate active enzymes and secondary metabolites.</title>
        <authorList>
            <person name="Sorensen T."/>
        </authorList>
    </citation>
    <scope>NUCLEOTIDE SEQUENCE [LARGE SCALE GENOMIC DNA]</scope>
    <source>
        <strain evidence="1 2">CBS 135458</strain>
    </source>
</reference>
<name>A0ABR1USE8_9PEZI</name>
<proteinExistence type="predicted"/>
<evidence type="ECO:0000313" key="1">
    <source>
        <dbReference type="EMBL" id="KAK8061855.1"/>
    </source>
</evidence>
<gene>
    <name evidence="1" type="ORF">PG994_008221</name>
</gene>
<dbReference type="GeneID" id="92092693"/>
<dbReference type="Proteomes" id="UP001480595">
    <property type="component" value="Unassembled WGS sequence"/>
</dbReference>
<dbReference type="RefSeq" id="XP_066715117.1">
    <property type="nucleotide sequence ID" value="XM_066859630.1"/>
</dbReference>
<comment type="caution">
    <text evidence="1">The sequence shown here is derived from an EMBL/GenBank/DDBJ whole genome shotgun (WGS) entry which is preliminary data.</text>
</comment>
<protein>
    <submittedName>
        <fullName evidence="1">Uncharacterized protein</fullName>
    </submittedName>
</protein>
<dbReference type="EMBL" id="JAQQWL010000008">
    <property type="protein sequence ID" value="KAK8061855.1"/>
    <property type="molecule type" value="Genomic_DNA"/>
</dbReference>
<organism evidence="1 2">
    <name type="scientific">Apiospora phragmitis</name>
    <dbReference type="NCBI Taxonomy" id="2905665"/>
    <lineage>
        <taxon>Eukaryota</taxon>
        <taxon>Fungi</taxon>
        <taxon>Dikarya</taxon>
        <taxon>Ascomycota</taxon>
        <taxon>Pezizomycotina</taxon>
        <taxon>Sordariomycetes</taxon>
        <taxon>Xylariomycetidae</taxon>
        <taxon>Amphisphaeriales</taxon>
        <taxon>Apiosporaceae</taxon>
        <taxon>Apiospora</taxon>
    </lineage>
</organism>
<keyword evidence="2" id="KW-1185">Reference proteome</keyword>
<sequence>MARATPAPGVAGTPGVWNGTGSMAGDIWEEVNTPEYVGPGPLLELYRQIMAPEETFAFCCPSSTVTTRFWSDVTEDGPGSTFEPYSTYALSSVYNPSEIANMAVMTTVAAVPLIHKASDVPTDTPNTAASVTPPTGGALVVRPLAMVVLSMFTGARMTFR</sequence>
<evidence type="ECO:0000313" key="2">
    <source>
        <dbReference type="Proteomes" id="UP001480595"/>
    </source>
</evidence>